<feature type="transmembrane region" description="Helical" evidence="7">
    <location>
        <begin position="287"/>
        <end position="311"/>
    </location>
</feature>
<comment type="subcellular location">
    <subcellularLocation>
        <location evidence="1">Membrane</location>
        <topology evidence="1">Multi-pass membrane protein</topology>
    </subcellularLocation>
</comment>
<dbReference type="PANTHER" id="PTHR43791">
    <property type="entry name" value="PERMEASE-RELATED"/>
    <property type="match status" value="1"/>
</dbReference>
<evidence type="ECO:0000256" key="2">
    <source>
        <dbReference type="ARBA" id="ARBA00022448"/>
    </source>
</evidence>
<feature type="transmembrane region" description="Helical" evidence="7">
    <location>
        <begin position="97"/>
        <end position="116"/>
    </location>
</feature>
<gene>
    <name evidence="9" type="ORF">EHS24_004281</name>
</gene>
<evidence type="ECO:0000256" key="6">
    <source>
        <dbReference type="ARBA" id="ARBA00037968"/>
    </source>
</evidence>
<dbReference type="GO" id="GO:0022857">
    <property type="term" value="F:transmembrane transporter activity"/>
    <property type="evidence" value="ECO:0007669"/>
    <property type="project" value="InterPro"/>
</dbReference>
<comment type="caution">
    <text evidence="9">The sequence shown here is derived from an EMBL/GenBank/DDBJ whole genome shotgun (WGS) entry which is preliminary data.</text>
</comment>
<feature type="transmembrane region" description="Helical" evidence="7">
    <location>
        <begin position="214"/>
        <end position="237"/>
    </location>
</feature>
<dbReference type="InterPro" id="IPR020846">
    <property type="entry name" value="MFS_dom"/>
</dbReference>
<feature type="domain" description="Major facilitator superfamily (MFS) profile" evidence="8">
    <location>
        <begin position="55"/>
        <end position="480"/>
    </location>
</feature>
<evidence type="ECO:0000256" key="5">
    <source>
        <dbReference type="ARBA" id="ARBA00023136"/>
    </source>
</evidence>
<dbReference type="SUPFAM" id="SSF103473">
    <property type="entry name" value="MFS general substrate transporter"/>
    <property type="match status" value="1"/>
</dbReference>
<evidence type="ECO:0000256" key="3">
    <source>
        <dbReference type="ARBA" id="ARBA00022692"/>
    </source>
</evidence>
<dbReference type="PANTHER" id="PTHR43791:SF64">
    <property type="entry name" value="MAJOR FACILITATOR SUPERFAMILY (MFS) PROFILE DOMAIN-CONTAINING PROTEIN"/>
    <property type="match status" value="1"/>
</dbReference>
<accession>A0A427Y4Q7</accession>
<dbReference type="FunFam" id="1.20.1250.20:FF:000065">
    <property type="entry name" value="Putative MFS pantothenate transporter"/>
    <property type="match status" value="1"/>
</dbReference>
<dbReference type="InterPro" id="IPR011701">
    <property type="entry name" value="MFS"/>
</dbReference>
<evidence type="ECO:0000313" key="10">
    <source>
        <dbReference type="Proteomes" id="UP000279236"/>
    </source>
</evidence>
<comment type="similarity">
    <text evidence="6">Belongs to the major facilitator superfamily. Allantoate permease family.</text>
</comment>
<feature type="transmembrane region" description="Helical" evidence="7">
    <location>
        <begin position="358"/>
        <end position="380"/>
    </location>
</feature>
<proteinExistence type="inferred from homology"/>
<dbReference type="AlphaFoldDB" id="A0A427Y4Q7"/>
<dbReference type="GO" id="GO:0016020">
    <property type="term" value="C:membrane"/>
    <property type="evidence" value="ECO:0007669"/>
    <property type="project" value="UniProtKB-SubCell"/>
</dbReference>
<dbReference type="PROSITE" id="PS50850">
    <property type="entry name" value="MFS"/>
    <property type="match status" value="1"/>
</dbReference>
<feature type="transmembrane region" description="Helical" evidence="7">
    <location>
        <begin position="418"/>
        <end position="444"/>
    </location>
</feature>
<feature type="transmembrane region" description="Helical" evidence="7">
    <location>
        <begin position="386"/>
        <end position="406"/>
    </location>
</feature>
<feature type="transmembrane region" description="Helical" evidence="7">
    <location>
        <begin position="450"/>
        <end position="472"/>
    </location>
</feature>
<dbReference type="EMBL" id="RSCE01000002">
    <property type="protein sequence ID" value="RSH86069.1"/>
    <property type="molecule type" value="Genomic_DNA"/>
</dbReference>
<dbReference type="InterPro" id="IPR036259">
    <property type="entry name" value="MFS_trans_sf"/>
</dbReference>
<feature type="transmembrane region" description="Helical" evidence="7">
    <location>
        <begin position="181"/>
        <end position="202"/>
    </location>
</feature>
<evidence type="ECO:0000313" key="9">
    <source>
        <dbReference type="EMBL" id="RSH86069.1"/>
    </source>
</evidence>
<sequence>MPHNDLEAVTSAGGASSIAQADKDRDLVFDPQSKSLEIEKSKAEKRFLRKLDMILLTYGCISQVIKYLDQTNINNAYVSGMSDDLNFTGNELNYFTTYFNVGYCIFLIPSQIMITWFRPSLWLPGLEFVWGIFTGCIAACTTSSSIYGLRALIGMAESSCYPGTVTLLMAWYTPLEMAKRIGFYHSCQAVGSMLAGALQTAIHESLEGKHGLRGWQWTFVINCIMTCCLALLGPLMIPDFPDKPNPLAFWITPVDREIAMARLERFKRVDVNPINLKTFKRTLSNPFLYMAIYIYVGMLIAVSGINYFQLWLKSLTNPDGSKVWGISQLNAIPMGGYAMQMVGIWCFAYASDFFRTRWLIILIICLIGIPSTVIMTVWNVPNSAKYYAYFILFPLQSHAPPLWSWMSDMLPTDAEQRALIMGISITMYYAINAWSNVLIFPAVQAPHYKYGWPVCLALWVTSGLVVCGMRVYDVKVIRPRNYRKAQEALEEQQVATAQYVSAGDAKDNNVMVRTNSVN</sequence>
<reference evidence="9 10" key="1">
    <citation type="submission" date="2018-11" db="EMBL/GenBank/DDBJ databases">
        <title>Genome sequence of Apiotrichum porosum DSM 27194.</title>
        <authorList>
            <person name="Aliyu H."/>
            <person name="Gorte O."/>
            <person name="Ochsenreither K."/>
        </authorList>
    </citation>
    <scope>NUCLEOTIDE SEQUENCE [LARGE SCALE GENOMIC DNA]</scope>
    <source>
        <strain evidence="9 10">DSM 27194</strain>
    </source>
</reference>
<dbReference type="Gene3D" id="1.20.1250.20">
    <property type="entry name" value="MFS general substrate transporter like domains"/>
    <property type="match status" value="1"/>
</dbReference>
<feature type="transmembrane region" description="Helical" evidence="7">
    <location>
        <begin position="331"/>
        <end position="351"/>
    </location>
</feature>
<keyword evidence="2" id="KW-0813">Transport</keyword>
<name>A0A427Y4Q7_9TREE</name>
<evidence type="ECO:0000256" key="1">
    <source>
        <dbReference type="ARBA" id="ARBA00004141"/>
    </source>
</evidence>
<evidence type="ECO:0000256" key="4">
    <source>
        <dbReference type="ARBA" id="ARBA00022989"/>
    </source>
</evidence>
<evidence type="ECO:0000259" key="8">
    <source>
        <dbReference type="PROSITE" id="PS50850"/>
    </source>
</evidence>
<dbReference type="RefSeq" id="XP_028478854.1">
    <property type="nucleotide sequence ID" value="XM_028619882.1"/>
</dbReference>
<keyword evidence="4 7" id="KW-1133">Transmembrane helix</keyword>
<dbReference type="Pfam" id="PF07690">
    <property type="entry name" value="MFS_1"/>
    <property type="match status" value="1"/>
</dbReference>
<dbReference type="GeneID" id="39588824"/>
<keyword evidence="10" id="KW-1185">Reference proteome</keyword>
<keyword evidence="5 7" id="KW-0472">Membrane</keyword>
<organism evidence="9 10">
    <name type="scientific">Apiotrichum porosum</name>
    <dbReference type="NCBI Taxonomy" id="105984"/>
    <lineage>
        <taxon>Eukaryota</taxon>
        <taxon>Fungi</taxon>
        <taxon>Dikarya</taxon>
        <taxon>Basidiomycota</taxon>
        <taxon>Agaricomycotina</taxon>
        <taxon>Tremellomycetes</taxon>
        <taxon>Trichosporonales</taxon>
        <taxon>Trichosporonaceae</taxon>
        <taxon>Apiotrichum</taxon>
    </lineage>
</organism>
<keyword evidence="3 7" id="KW-0812">Transmembrane</keyword>
<dbReference type="OrthoDB" id="3639251at2759"/>
<evidence type="ECO:0000256" key="7">
    <source>
        <dbReference type="SAM" id="Phobius"/>
    </source>
</evidence>
<dbReference type="Proteomes" id="UP000279236">
    <property type="component" value="Unassembled WGS sequence"/>
</dbReference>
<feature type="transmembrane region" description="Helical" evidence="7">
    <location>
        <begin position="128"/>
        <end position="149"/>
    </location>
</feature>
<protein>
    <recommendedName>
        <fullName evidence="8">Major facilitator superfamily (MFS) profile domain-containing protein</fullName>
    </recommendedName>
</protein>